<dbReference type="SUPFAM" id="SSF48452">
    <property type="entry name" value="TPR-like"/>
    <property type="match status" value="1"/>
</dbReference>
<keyword evidence="1" id="KW-0175">Coiled coil</keyword>
<dbReference type="Proteomes" id="UP000602124">
    <property type="component" value="Unassembled WGS sequence"/>
</dbReference>
<dbReference type="InterPro" id="IPR014162">
    <property type="entry name" value="CpoB_C"/>
</dbReference>
<dbReference type="InterPro" id="IPR019734">
    <property type="entry name" value="TPR_rpt"/>
</dbReference>
<comment type="subcellular location">
    <subcellularLocation>
        <location evidence="1">Periplasm</location>
    </subcellularLocation>
</comment>
<dbReference type="Pfam" id="PF13174">
    <property type="entry name" value="TPR_6"/>
    <property type="match status" value="1"/>
</dbReference>
<dbReference type="PROSITE" id="PS50005">
    <property type="entry name" value="TPR"/>
    <property type="match status" value="1"/>
</dbReference>
<gene>
    <name evidence="4" type="primary">ybgF</name>
    <name evidence="1" type="synonym">cpoB</name>
    <name evidence="4" type="ORF">JEQ47_19390</name>
</gene>
<dbReference type="HAMAP" id="MF_02066">
    <property type="entry name" value="CpoB"/>
    <property type="match status" value="1"/>
</dbReference>
<organism evidence="4 5">
    <name type="scientific">Devosia sediminis</name>
    <dbReference type="NCBI Taxonomy" id="2798801"/>
    <lineage>
        <taxon>Bacteria</taxon>
        <taxon>Pseudomonadati</taxon>
        <taxon>Pseudomonadota</taxon>
        <taxon>Alphaproteobacteria</taxon>
        <taxon>Hyphomicrobiales</taxon>
        <taxon>Devosiaceae</taxon>
        <taxon>Devosia</taxon>
    </lineage>
</organism>
<comment type="function">
    <text evidence="1">Mediates coordination of peptidoglycan synthesis and outer membrane constriction during cell division.</text>
</comment>
<keyword evidence="1" id="KW-0132">Cell division</keyword>
<evidence type="ECO:0000256" key="2">
    <source>
        <dbReference type="PROSITE-ProRule" id="PRU00339"/>
    </source>
</evidence>
<dbReference type="AlphaFoldDB" id="A0A934J0W6"/>
<keyword evidence="1" id="KW-0131">Cell cycle</keyword>
<keyword evidence="1" id="KW-0732">Signal</keyword>
<keyword evidence="5" id="KW-1185">Reference proteome</keyword>
<dbReference type="InterPro" id="IPR011990">
    <property type="entry name" value="TPR-like_helical_dom_sf"/>
</dbReference>
<feature type="chain" id="PRO_5038200112" description="Cell division coordinator CpoB" evidence="1">
    <location>
        <begin position="29"/>
        <end position="334"/>
    </location>
</feature>
<feature type="repeat" description="TPR" evidence="2">
    <location>
        <begin position="207"/>
        <end position="240"/>
    </location>
</feature>
<dbReference type="InterPro" id="IPR034706">
    <property type="entry name" value="CpoB"/>
</dbReference>
<reference evidence="4" key="1">
    <citation type="submission" date="2020-12" db="EMBL/GenBank/DDBJ databases">
        <title>Devosia sp. MSA67 isolated from Mo River.</title>
        <authorList>
            <person name="Ma F."/>
            <person name="Zi Z."/>
        </authorList>
    </citation>
    <scope>NUCLEOTIDE SEQUENCE</scope>
    <source>
        <strain evidence="4">MSA67</strain>
    </source>
</reference>
<evidence type="ECO:0000313" key="5">
    <source>
        <dbReference type="Proteomes" id="UP000602124"/>
    </source>
</evidence>
<dbReference type="NCBIfam" id="TIGR02795">
    <property type="entry name" value="tol_pal_ybgF"/>
    <property type="match status" value="1"/>
</dbReference>
<feature type="signal peptide" evidence="1">
    <location>
        <begin position="1"/>
        <end position="28"/>
    </location>
</feature>
<feature type="coiled-coil region" evidence="1">
    <location>
        <begin position="49"/>
        <end position="83"/>
    </location>
</feature>
<proteinExistence type="inferred from homology"/>
<dbReference type="EMBL" id="JAEKMH010000006">
    <property type="protein sequence ID" value="MBJ3786896.1"/>
    <property type="molecule type" value="Genomic_DNA"/>
</dbReference>
<comment type="caution">
    <text evidence="4">The sequence shown here is derived from an EMBL/GenBank/DDBJ whole genome shotgun (WGS) entry which is preliminary data.</text>
</comment>
<keyword evidence="2" id="KW-0802">TPR repeat</keyword>
<feature type="region of interest" description="Disordered" evidence="3">
    <location>
        <begin position="108"/>
        <end position="138"/>
    </location>
</feature>
<evidence type="ECO:0000313" key="4">
    <source>
        <dbReference type="EMBL" id="MBJ3786896.1"/>
    </source>
</evidence>
<sequence length="334" mass="35385" precursor="true">MTQSRLSKFGRAALCALGVGLSAPAVSAQTIYPPGELSGLTFNNDGGRILVAQADSAQLMVRIQQLEEQIRLLNGQVDGLTFQLTQLQEILNRFQEDADFRFQALEGGAGGKTDAATQPGGATQPEALPQTPAPTETDVPMTDIPEQGVQPLPGEVEFDPTFDDGTVPPSADPLLGTGQSGGVDLITGQPLDLSYNPATAATGNPDADAQYRAGYEALVAGNYEFAEQQFAQFIELYPDNAQVMDASNWLGEAMIARGGYAEAADVLVDAYQNDPDHPRAPDLLLKLGVSLAGVGERETACRTFAEVSTRYPNTIPAFQARLAEEKAKAECPPA</sequence>
<evidence type="ECO:0000256" key="3">
    <source>
        <dbReference type="SAM" id="MobiDB-lite"/>
    </source>
</evidence>
<comment type="similarity">
    <text evidence="1">Belongs to the CpoB family.</text>
</comment>
<dbReference type="Gene3D" id="1.25.40.10">
    <property type="entry name" value="Tetratricopeptide repeat domain"/>
    <property type="match status" value="1"/>
</dbReference>
<dbReference type="RefSeq" id="WP_198878096.1">
    <property type="nucleotide sequence ID" value="NZ_JAEKMH010000006.1"/>
</dbReference>
<name>A0A934J0W6_9HYPH</name>
<evidence type="ECO:0000256" key="1">
    <source>
        <dbReference type="HAMAP-Rule" id="MF_02066"/>
    </source>
</evidence>
<dbReference type="GO" id="GO:0030288">
    <property type="term" value="C:outer membrane-bounded periplasmic space"/>
    <property type="evidence" value="ECO:0007669"/>
    <property type="project" value="UniProtKB-UniRule"/>
</dbReference>
<keyword evidence="1" id="KW-0574">Periplasm</keyword>
<protein>
    <recommendedName>
        <fullName evidence="1">Cell division coordinator CpoB</fullName>
    </recommendedName>
</protein>
<accession>A0A934J0W6</accession>
<dbReference type="GO" id="GO:0043093">
    <property type="term" value="P:FtsZ-dependent cytokinesis"/>
    <property type="evidence" value="ECO:0007669"/>
    <property type="project" value="UniProtKB-UniRule"/>
</dbReference>